<organism evidence="7 8">
    <name type="scientific">Didymella glomerata</name>
    <dbReference type="NCBI Taxonomy" id="749621"/>
    <lineage>
        <taxon>Eukaryota</taxon>
        <taxon>Fungi</taxon>
        <taxon>Dikarya</taxon>
        <taxon>Ascomycota</taxon>
        <taxon>Pezizomycotina</taxon>
        <taxon>Dothideomycetes</taxon>
        <taxon>Pleosporomycetidae</taxon>
        <taxon>Pleosporales</taxon>
        <taxon>Pleosporineae</taxon>
        <taxon>Didymellaceae</taxon>
        <taxon>Didymella</taxon>
    </lineage>
</organism>
<name>A0A9W8X5A8_9PLEO</name>
<comment type="caution">
    <text evidence="7">The sequence shown here is derived from an EMBL/GenBank/DDBJ whole genome shotgun (WGS) entry which is preliminary data.</text>
</comment>
<evidence type="ECO:0000256" key="4">
    <source>
        <dbReference type="PROSITE-ProRule" id="PRU00834"/>
    </source>
</evidence>
<protein>
    <recommendedName>
        <fullName evidence="6">DNL-type domain-containing protein</fullName>
    </recommendedName>
</protein>
<keyword evidence="8" id="KW-1185">Reference proteome</keyword>
<evidence type="ECO:0000256" key="5">
    <source>
        <dbReference type="SAM" id="MobiDB-lite"/>
    </source>
</evidence>
<dbReference type="PROSITE" id="PS51501">
    <property type="entry name" value="ZF_DNL"/>
    <property type="match status" value="1"/>
</dbReference>
<proteinExistence type="predicted"/>
<feature type="compositionally biased region" description="Polar residues" evidence="5">
    <location>
        <begin position="138"/>
        <end position="152"/>
    </location>
</feature>
<dbReference type="Proteomes" id="UP001140562">
    <property type="component" value="Unassembled WGS sequence"/>
</dbReference>
<dbReference type="InterPro" id="IPR024158">
    <property type="entry name" value="Mt_import_TIM15"/>
</dbReference>
<accession>A0A9W8X5A8</accession>
<dbReference type="GO" id="GO:0005739">
    <property type="term" value="C:mitochondrion"/>
    <property type="evidence" value="ECO:0007669"/>
    <property type="project" value="TreeGrafter"/>
</dbReference>
<feature type="domain" description="DNL-type" evidence="6">
    <location>
        <begin position="51"/>
        <end position="146"/>
    </location>
</feature>
<dbReference type="EMBL" id="JAPEUV010000011">
    <property type="protein sequence ID" value="KAJ4341388.1"/>
    <property type="molecule type" value="Genomic_DNA"/>
</dbReference>
<dbReference type="OrthoDB" id="512667at2759"/>
<dbReference type="PANTHER" id="PTHR20922">
    <property type="entry name" value="DNL-TYPE ZINC FINGER PROTEIN"/>
    <property type="match status" value="1"/>
</dbReference>
<dbReference type="GO" id="GO:0051087">
    <property type="term" value="F:protein-folding chaperone binding"/>
    <property type="evidence" value="ECO:0007669"/>
    <property type="project" value="TreeGrafter"/>
</dbReference>
<evidence type="ECO:0000256" key="2">
    <source>
        <dbReference type="ARBA" id="ARBA00022771"/>
    </source>
</evidence>
<evidence type="ECO:0000256" key="1">
    <source>
        <dbReference type="ARBA" id="ARBA00022723"/>
    </source>
</evidence>
<dbReference type="GO" id="GO:0006457">
    <property type="term" value="P:protein folding"/>
    <property type="evidence" value="ECO:0007669"/>
    <property type="project" value="TreeGrafter"/>
</dbReference>
<dbReference type="GO" id="GO:0030150">
    <property type="term" value="P:protein import into mitochondrial matrix"/>
    <property type="evidence" value="ECO:0007669"/>
    <property type="project" value="TreeGrafter"/>
</dbReference>
<feature type="region of interest" description="Disordered" evidence="5">
    <location>
        <begin position="26"/>
        <end position="49"/>
    </location>
</feature>
<feature type="region of interest" description="Disordered" evidence="5">
    <location>
        <begin position="131"/>
        <end position="172"/>
    </location>
</feature>
<dbReference type="InterPro" id="IPR007853">
    <property type="entry name" value="Znf_DNL-typ"/>
</dbReference>
<keyword evidence="2 4" id="KW-0863">Zinc-finger</keyword>
<keyword evidence="3" id="KW-0862">Zinc</keyword>
<dbReference type="GO" id="GO:0050821">
    <property type="term" value="P:protein stabilization"/>
    <property type="evidence" value="ECO:0007669"/>
    <property type="project" value="TreeGrafter"/>
</dbReference>
<evidence type="ECO:0000256" key="3">
    <source>
        <dbReference type="ARBA" id="ARBA00022833"/>
    </source>
</evidence>
<keyword evidence="1" id="KW-0479">Metal-binding</keyword>
<evidence type="ECO:0000313" key="8">
    <source>
        <dbReference type="Proteomes" id="UP001140562"/>
    </source>
</evidence>
<evidence type="ECO:0000259" key="6">
    <source>
        <dbReference type="PROSITE" id="PS51501"/>
    </source>
</evidence>
<dbReference type="GO" id="GO:0008270">
    <property type="term" value="F:zinc ion binding"/>
    <property type="evidence" value="ECO:0007669"/>
    <property type="project" value="UniProtKB-KW"/>
</dbReference>
<dbReference type="PANTHER" id="PTHR20922:SF13">
    <property type="entry name" value="DNL-TYPE ZINC FINGER PROTEIN"/>
    <property type="match status" value="1"/>
</dbReference>
<evidence type="ECO:0000313" key="7">
    <source>
        <dbReference type="EMBL" id="KAJ4341388.1"/>
    </source>
</evidence>
<dbReference type="AlphaFoldDB" id="A0A9W8X5A8"/>
<feature type="compositionally biased region" description="Polar residues" evidence="5">
    <location>
        <begin position="26"/>
        <end position="44"/>
    </location>
</feature>
<reference evidence="7" key="1">
    <citation type="submission" date="2022-10" db="EMBL/GenBank/DDBJ databases">
        <title>Tapping the CABI collections for fungal endophytes: first genome assemblies for Collariella, Neodidymelliopsis, Ascochyta clinopodiicola, Didymella pomorum, Didymosphaeria variabile, Neocosmospora piperis and Neocucurbitaria cava.</title>
        <authorList>
            <person name="Hill R."/>
        </authorList>
    </citation>
    <scope>NUCLEOTIDE SEQUENCE</scope>
    <source>
        <strain evidence="7">IMI 360193</strain>
    </source>
</reference>
<dbReference type="Pfam" id="PF05180">
    <property type="entry name" value="zf-DNL"/>
    <property type="match status" value="1"/>
</dbReference>
<gene>
    <name evidence="7" type="ORF">N0V87_001777</name>
</gene>
<sequence length="172" mass="19105">MHTPRTSTFTRPSVVLSKTRLLSTVRFESSAATPPQNNTSTQAPESRLDRDQVPSYELTFTCKVCETRSSHRLSKQGYHKGTILISCPGCKNRHLISDHLKIFTDKSVTIEDLMKEKGDLVKRGSLSAEGDVEFWDDGSSTPRSAQFHTNASPAGEERLTDKNQPSPDTPKV</sequence>